<dbReference type="InterPro" id="IPR008927">
    <property type="entry name" value="6-PGluconate_DH-like_C_sf"/>
</dbReference>
<keyword evidence="9" id="KW-0057">Aromatic amino acid biosynthesis</keyword>
<keyword evidence="14" id="KW-1185">Reference proteome</keyword>
<name>A0A1I0BYB4_9FIRM</name>
<keyword evidence="8" id="KW-0520">NAD</keyword>
<evidence type="ECO:0000256" key="10">
    <source>
        <dbReference type="ARBA" id="ARBA00049260"/>
    </source>
</evidence>
<evidence type="ECO:0000256" key="5">
    <source>
        <dbReference type="ARBA" id="ARBA00022498"/>
    </source>
</evidence>
<dbReference type="EMBL" id="FOIL01000005">
    <property type="protein sequence ID" value="SET11421.1"/>
    <property type="molecule type" value="Genomic_DNA"/>
</dbReference>
<dbReference type="FunFam" id="3.40.50.720:FF:000208">
    <property type="entry name" value="Prephenate dehydrogenase"/>
    <property type="match status" value="1"/>
</dbReference>
<evidence type="ECO:0000256" key="2">
    <source>
        <dbReference type="ARBA" id="ARBA00007964"/>
    </source>
</evidence>
<gene>
    <name evidence="13" type="ORF">SAMN04487771_100563</name>
</gene>
<dbReference type="InterPro" id="IPR003099">
    <property type="entry name" value="Prephen_DH"/>
</dbReference>
<protein>
    <recommendedName>
        <fullName evidence="4">Prephenate dehydrogenase</fullName>
        <ecNumber evidence="3">1.3.1.12</ecNumber>
    </recommendedName>
</protein>
<dbReference type="OrthoDB" id="9802008at2"/>
<feature type="domain" description="Prephenate/arogenate dehydrogenase" evidence="11">
    <location>
        <begin position="4"/>
        <end position="292"/>
    </location>
</feature>
<dbReference type="RefSeq" id="WP_074648638.1">
    <property type="nucleotide sequence ID" value="NZ_FOIL01000005.1"/>
</dbReference>
<dbReference type="InterPro" id="IPR002912">
    <property type="entry name" value="ACT_dom"/>
</dbReference>
<dbReference type="InterPro" id="IPR050812">
    <property type="entry name" value="Preph/Arog_dehydrog"/>
</dbReference>
<dbReference type="GO" id="GO:0006571">
    <property type="term" value="P:tyrosine biosynthetic process"/>
    <property type="evidence" value="ECO:0007669"/>
    <property type="project" value="UniProtKB-UniPathway"/>
</dbReference>
<dbReference type="Proteomes" id="UP000199820">
    <property type="component" value="Unassembled WGS sequence"/>
</dbReference>
<dbReference type="GO" id="GO:0070403">
    <property type="term" value="F:NAD+ binding"/>
    <property type="evidence" value="ECO:0007669"/>
    <property type="project" value="InterPro"/>
</dbReference>
<comment type="pathway">
    <text evidence="1">Amino-acid biosynthesis; L-tyrosine biosynthesis; (4-hydroxyphenyl)pyruvate from prephenate (NAD(+) route): step 1/1.</text>
</comment>
<feature type="domain" description="ACT" evidence="12">
    <location>
        <begin position="297"/>
        <end position="365"/>
    </location>
</feature>
<dbReference type="PROSITE" id="PS51176">
    <property type="entry name" value="PDH_ADH"/>
    <property type="match status" value="1"/>
</dbReference>
<dbReference type="SUPFAM" id="SSF51735">
    <property type="entry name" value="NAD(P)-binding Rossmann-fold domains"/>
    <property type="match status" value="1"/>
</dbReference>
<evidence type="ECO:0000256" key="1">
    <source>
        <dbReference type="ARBA" id="ARBA00005067"/>
    </source>
</evidence>
<dbReference type="Pfam" id="PF02153">
    <property type="entry name" value="PDH_N"/>
    <property type="match status" value="1"/>
</dbReference>
<dbReference type="eggNOG" id="COG0287">
    <property type="taxonomic scope" value="Bacteria"/>
</dbReference>
<dbReference type="SUPFAM" id="SSF55021">
    <property type="entry name" value="ACT-like"/>
    <property type="match status" value="1"/>
</dbReference>
<reference evidence="13 14" key="1">
    <citation type="submission" date="2016-10" db="EMBL/GenBank/DDBJ databases">
        <authorList>
            <person name="de Groot N.N."/>
        </authorList>
    </citation>
    <scope>NUCLEOTIDE SEQUENCE [LARGE SCALE GENOMIC DNA]</scope>
    <source>
        <strain evidence="13 14">KH1P1</strain>
    </source>
</reference>
<dbReference type="Gene3D" id="3.40.50.720">
    <property type="entry name" value="NAD(P)-binding Rossmann-like Domain"/>
    <property type="match status" value="1"/>
</dbReference>
<dbReference type="InterPro" id="IPR036291">
    <property type="entry name" value="NAD(P)-bd_dom_sf"/>
</dbReference>
<evidence type="ECO:0000313" key="14">
    <source>
        <dbReference type="Proteomes" id="UP000199820"/>
    </source>
</evidence>
<keyword evidence="7" id="KW-0560">Oxidoreductase</keyword>
<proteinExistence type="inferred from homology"/>
<comment type="similarity">
    <text evidence="2">Belongs to the prephenate/arogenate dehydrogenase family.</text>
</comment>
<dbReference type="UniPathway" id="UPA00122">
    <property type="reaction ID" value="UER00961"/>
</dbReference>
<dbReference type="Pfam" id="PF20463">
    <property type="entry name" value="PDH_C"/>
    <property type="match status" value="1"/>
</dbReference>
<keyword evidence="6" id="KW-0028">Amino-acid biosynthesis</keyword>
<evidence type="ECO:0000256" key="9">
    <source>
        <dbReference type="ARBA" id="ARBA00023141"/>
    </source>
</evidence>
<dbReference type="PANTHER" id="PTHR21363:SF0">
    <property type="entry name" value="PREPHENATE DEHYDROGENASE [NADP(+)]"/>
    <property type="match status" value="1"/>
</dbReference>
<evidence type="ECO:0000259" key="11">
    <source>
        <dbReference type="PROSITE" id="PS51176"/>
    </source>
</evidence>
<dbReference type="FunFam" id="1.10.3660.10:FF:000003">
    <property type="entry name" value="Prephenate dehydrogenase"/>
    <property type="match status" value="1"/>
</dbReference>
<dbReference type="EC" id="1.3.1.12" evidence="3"/>
<evidence type="ECO:0000256" key="8">
    <source>
        <dbReference type="ARBA" id="ARBA00023027"/>
    </source>
</evidence>
<dbReference type="InterPro" id="IPR046825">
    <property type="entry name" value="PDH_C"/>
</dbReference>
<sequence>MEQLTIGFIGLGLIGGSIARSIKRADKNVRIMAYMRTRTSLEAALRDGTIDRILDRADDPALSECDIIYLCTPVEYIASYLETIRPLLKEGAVISDVGSTKTEVHRTVSRLGMEACFVGGHPMAGSEKTGYEHSNDHLLENAYYVITPTSNSPKALVDRIESVANMIGAIPIILDYQHHDEIVATISHLPHIIAASLVNLVRERDDKEQNMKNLAAGGFKDITRIASSSPIVWEQIAMTNTDNIVKVLEAYIASLNTTVDKLKSHTEGYIERMFTKSREYRSSFTNSKKGSLDPDYSFSVDVRDELGAIAVISSILATAGINIRNIGINNSRDYEDGTMQISFYDKDSMDAAIELLLSFNYKLSL</sequence>
<dbReference type="AlphaFoldDB" id="A0A1I0BYB4"/>
<dbReference type="SUPFAM" id="SSF48179">
    <property type="entry name" value="6-phosphogluconate dehydrogenase C-terminal domain-like"/>
    <property type="match status" value="1"/>
</dbReference>
<comment type="catalytic activity">
    <reaction evidence="10">
        <text>prephenate + NAD(+) = 3-(4-hydroxyphenyl)pyruvate + CO2 + NADH</text>
        <dbReference type="Rhea" id="RHEA:13869"/>
        <dbReference type="ChEBI" id="CHEBI:16526"/>
        <dbReference type="ChEBI" id="CHEBI:29934"/>
        <dbReference type="ChEBI" id="CHEBI:36242"/>
        <dbReference type="ChEBI" id="CHEBI:57540"/>
        <dbReference type="ChEBI" id="CHEBI:57945"/>
        <dbReference type="EC" id="1.3.1.12"/>
    </reaction>
</comment>
<evidence type="ECO:0000256" key="3">
    <source>
        <dbReference type="ARBA" id="ARBA00012068"/>
    </source>
</evidence>
<evidence type="ECO:0000259" key="12">
    <source>
        <dbReference type="PROSITE" id="PS51671"/>
    </source>
</evidence>
<dbReference type="PROSITE" id="PS51671">
    <property type="entry name" value="ACT"/>
    <property type="match status" value="1"/>
</dbReference>
<evidence type="ECO:0000256" key="6">
    <source>
        <dbReference type="ARBA" id="ARBA00022605"/>
    </source>
</evidence>
<dbReference type="GO" id="GO:0004665">
    <property type="term" value="F:prephenate dehydrogenase (NADP+) activity"/>
    <property type="evidence" value="ECO:0007669"/>
    <property type="project" value="InterPro"/>
</dbReference>
<accession>A0A1I0BYB4</accession>
<evidence type="ECO:0000313" key="13">
    <source>
        <dbReference type="EMBL" id="SET11421.1"/>
    </source>
</evidence>
<dbReference type="STRING" id="1526.SAMN02910262_00831"/>
<dbReference type="InterPro" id="IPR045865">
    <property type="entry name" value="ACT-like_dom_sf"/>
</dbReference>
<dbReference type="GO" id="GO:0008977">
    <property type="term" value="F:prephenate dehydrogenase (NAD+) activity"/>
    <property type="evidence" value="ECO:0007669"/>
    <property type="project" value="UniProtKB-EC"/>
</dbReference>
<dbReference type="Gene3D" id="1.10.3660.10">
    <property type="entry name" value="6-phosphogluconate dehydrogenase C-terminal like domain"/>
    <property type="match status" value="1"/>
</dbReference>
<organism evidence="13 14">
    <name type="scientific">[Clostridium] aminophilum</name>
    <dbReference type="NCBI Taxonomy" id="1526"/>
    <lineage>
        <taxon>Bacteria</taxon>
        <taxon>Bacillati</taxon>
        <taxon>Bacillota</taxon>
        <taxon>Clostridia</taxon>
        <taxon>Lachnospirales</taxon>
        <taxon>Lachnospiraceae</taxon>
    </lineage>
</organism>
<dbReference type="PANTHER" id="PTHR21363">
    <property type="entry name" value="PREPHENATE DEHYDROGENASE"/>
    <property type="match status" value="1"/>
</dbReference>
<dbReference type="InterPro" id="IPR046826">
    <property type="entry name" value="PDH_N"/>
</dbReference>
<keyword evidence="5" id="KW-0827">Tyrosine biosynthesis</keyword>
<evidence type="ECO:0000256" key="7">
    <source>
        <dbReference type="ARBA" id="ARBA00023002"/>
    </source>
</evidence>
<evidence type="ECO:0000256" key="4">
    <source>
        <dbReference type="ARBA" id="ARBA00016891"/>
    </source>
</evidence>